<sequence length="82" mass="9439">MPSCTFDFFNYIPSPGFCICVSPQIAFVSGSLLLPMALIRVFLFLMWHKLPAGKEEEEEQVYSHFCSYLNAMFKSSFVDMPR</sequence>
<evidence type="ECO:0000256" key="1">
    <source>
        <dbReference type="SAM" id="Phobius"/>
    </source>
</evidence>
<dbReference type="Proteomes" id="UP000887540">
    <property type="component" value="Unplaced"/>
</dbReference>
<evidence type="ECO:0000313" key="2">
    <source>
        <dbReference type="Proteomes" id="UP000887540"/>
    </source>
</evidence>
<evidence type="ECO:0000313" key="3">
    <source>
        <dbReference type="WBParaSite" id="ACRNAN_scaffold699.g19674.t1"/>
    </source>
</evidence>
<keyword evidence="1" id="KW-0472">Membrane</keyword>
<reference evidence="3" key="1">
    <citation type="submission" date="2022-11" db="UniProtKB">
        <authorList>
            <consortium name="WormBaseParasite"/>
        </authorList>
    </citation>
    <scope>IDENTIFICATION</scope>
</reference>
<proteinExistence type="predicted"/>
<protein>
    <submittedName>
        <fullName evidence="3">Uncharacterized protein</fullName>
    </submittedName>
</protein>
<organism evidence="2 3">
    <name type="scientific">Acrobeloides nanus</name>
    <dbReference type="NCBI Taxonomy" id="290746"/>
    <lineage>
        <taxon>Eukaryota</taxon>
        <taxon>Metazoa</taxon>
        <taxon>Ecdysozoa</taxon>
        <taxon>Nematoda</taxon>
        <taxon>Chromadorea</taxon>
        <taxon>Rhabditida</taxon>
        <taxon>Tylenchina</taxon>
        <taxon>Cephalobomorpha</taxon>
        <taxon>Cephaloboidea</taxon>
        <taxon>Cephalobidae</taxon>
        <taxon>Acrobeloides</taxon>
    </lineage>
</organism>
<name>A0A914EDD9_9BILA</name>
<keyword evidence="2" id="KW-1185">Reference proteome</keyword>
<keyword evidence="1" id="KW-1133">Transmembrane helix</keyword>
<feature type="transmembrane region" description="Helical" evidence="1">
    <location>
        <begin position="25"/>
        <end position="47"/>
    </location>
</feature>
<accession>A0A914EDD9</accession>
<dbReference type="AlphaFoldDB" id="A0A914EDD9"/>
<dbReference type="WBParaSite" id="ACRNAN_scaffold699.g19674.t1">
    <property type="protein sequence ID" value="ACRNAN_scaffold699.g19674.t1"/>
    <property type="gene ID" value="ACRNAN_scaffold699.g19674"/>
</dbReference>
<keyword evidence="1" id="KW-0812">Transmembrane</keyword>